<protein>
    <submittedName>
        <fullName evidence="2">DUF1467 family protein</fullName>
    </submittedName>
</protein>
<reference evidence="2" key="1">
    <citation type="submission" date="2021-04" db="EMBL/GenBank/DDBJ databases">
        <title>Ouciella asimina sp. nov., isolated from the surface seawater in the hydrothermal field of Okinawa Trough.</title>
        <authorList>
            <person name="Shuang W."/>
        </authorList>
    </citation>
    <scope>NUCLEOTIDE SEQUENCE</scope>
    <source>
        <strain evidence="2">LXI357</strain>
    </source>
</reference>
<dbReference type="AlphaFoldDB" id="A0A8T4IAS5"/>
<name>A0A8T4IAS5_9SPHN</name>
<dbReference type="EMBL" id="JAGRQC010000001">
    <property type="protein sequence ID" value="MBR0551481.1"/>
    <property type="molecule type" value="Genomic_DNA"/>
</dbReference>
<dbReference type="Proteomes" id="UP000676996">
    <property type="component" value="Unassembled WGS sequence"/>
</dbReference>
<evidence type="ECO:0000256" key="1">
    <source>
        <dbReference type="SAM" id="Phobius"/>
    </source>
</evidence>
<keyword evidence="1" id="KW-0472">Membrane</keyword>
<accession>A0A8T4IAS5</accession>
<keyword evidence="3" id="KW-1185">Reference proteome</keyword>
<keyword evidence="1" id="KW-0812">Transmembrane</keyword>
<evidence type="ECO:0000313" key="3">
    <source>
        <dbReference type="Proteomes" id="UP000676996"/>
    </source>
</evidence>
<feature type="transmembrane region" description="Helical" evidence="1">
    <location>
        <begin position="52"/>
        <end position="71"/>
    </location>
</feature>
<gene>
    <name evidence="2" type="ORF">J7S20_03050</name>
</gene>
<proteinExistence type="predicted"/>
<evidence type="ECO:0000313" key="2">
    <source>
        <dbReference type="EMBL" id="MBR0551481.1"/>
    </source>
</evidence>
<dbReference type="RefSeq" id="WP_284052754.1">
    <property type="nucleotide sequence ID" value="NZ_JAGRQC010000001.1"/>
</dbReference>
<comment type="caution">
    <text evidence="2">The sequence shown here is derived from an EMBL/GenBank/DDBJ whole genome shotgun (WGS) entry which is preliminary data.</text>
</comment>
<dbReference type="InterPro" id="IPR009935">
    <property type="entry name" value="DUF1467"/>
</dbReference>
<keyword evidence="1" id="KW-1133">Transmembrane helix</keyword>
<feature type="transmembrane region" description="Helical" evidence="1">
    <location>
        <begin position="6"/>
        <end position="26"/>
    </location>
</feature>
<dbReference type="Pfam" id="PF07330">
    <property type="entry name" value="DUF1467"/>
    <property type="match status" value="1"/>
</dbReference>
<organism evidence="2 3">
    <name type="scientific">Stakelama marina</name>
    <dbReference type="NCBI Taxonomy" id="2826939"/>
    <lineage>
        <taxon>Bacteria</taxon>
        <taxon>Pseudomonadati</taxon>
        <taxon>Pseudomonadota</taxon>
        <taxon>Alphaproteobacteria</taxon>
        <taxon>Sphingomonadales</taxon>
        <taxon>Sphingomonadaceae</taxon>
        <taxon>Stakelama</taxon>
    </lineage>
</organism>
<sequence length="85" mass="9663">MAWQSAIAVYFLVWVLCALLVLPFNVRPGEEDHDRVPGQADGAPGQFPARRIAIQTTIVATFVFALFIVNWEYGWVTVEMLDFYN</sequence>